<gene>
    <name evidence="1" type="ORF">SAMN06296378_1994</name>
</gene>
<protein>
    <submittedName>
        <fullName evidence="1">Uncharacterized protein</fullName>
    </submittedName>
</protein>
<dbReference type="RefSeq" id="WP_097061093.1">
    <property type="nucleotide sequence ID" value="NZ_BMLC01000005.1"/>
</dbReference>
<dbReference type="AlphaFoldDB" id="A0A2C8ZUT0"/>
<reference evidence="1 2" key="1">
    <citation type="submission" date="2017-09" db="EMBL/GenBank/DDBJ databases">
        <authorList>
            <person name="Ehlers B."/>
            <person name="Leendertz F.H."/>
        </authorList>
    </citation>
    <scope>NUCLEOTIDE SEQUENCE [LARGE SCALE GENOMIC DNA]</scope>
    <source>
        <strain evidence="1 2">CGMCC 1.05381</strain>
    </source>
</reference>
<dbReference type="Gene3D" id="3.30.70.100">
    <property type="match status" value="1"/>
</dbReference>
<evidence type="ECO:0000313" key="2">
    <source>
        <dbReference type="Proteomes" id="UP000219440"/>
    </source>
</evidence>
<keyword evidence="2" id="KW-1185">Reference proteome</keyword>
<sequence>MARLIGETWHQCTSLPAATVDSAFEGEKNQVLTNCRTTSLDPRHRSVRILSQELIEELQFLLQTIGFRPLSKEAMKGPGAFEEFLVRTSNIQIKRVDASAQLFLLWLGEYRLAVTRYRILVDNCRRVQPADDPKSIPARALRPRASRPAIGASGLGTTEYRKCR</sequence>
<dbReference type="SUPFAM" id="SSF54975">
    <property type="entry name" value="Acylphosphatase/BLUF domain-like"/>
    <property type="match status" value="1"/>
</dbReference>
<dbReference type="InterPro" id="IPR036046">
    <property type="entry name" value="Acylphosphatase-like_dom_sf"/>
</dbReference>
<proteinExistence type="predicted"/>
<name>A0A2C8ZUT0_9MICO</name>
<dbReference type="EMBL" id="OCST01000004">
    <property type="protein sequence ID" value="SOE69520.1"/>
    <property type="molecule type" value="Genomic_DNA"/>
</dbReference>
<evidence type="ECO:0000313" key="1">
    <source>
        <dbReference type="EMBL" id="SOE69520.1"/>
    </source>
</evidence>
<accession>A0A2C8ZUT0</accession>
<dbReference type="Proteomes" id="UP000219440">
    <property type="component" value="Unassembled WGS sequence"/>
</dbReference>
<organism evidence="1 2">
    <name type="scientific">Salinibacterium xinjiangense</name>
    <dbReference type="NCBI Taxonomy" id="386302"/>
    <lineage>
        <taxon>Bacteria</taxon>
        <taxon>Bacillati</taxon>
        <taxon>Actinomycetota</taxon>
        <taxon>Actinomycetes</taxon>
        <taxon>Micrococcales</taxon>
        <taxon>Microbacteriaceae</taxon>
        <taxon>Salinibacterium</taxon>
    </lineage>
</organism>